<accession>A0A5N6YYR9</accession>
<organism evidence="3 4">
    <name type="scientific">Aspergillus coremiiformis</name>
    <dbReference type="NCBI Taxonomy" id="138285"/>
    <lineage>
        <taxon>Eukaryota</taxon>
        <taxon>Fungi</taxon>
        <taxon>Dikarya</taxon>
        <taxon>Ascomycota</taxon>
        <taxon>Pezizomycotina</taxon>
        <taxon>Eurotiomycetes</taxon>
        <taxon>Eurotiomycetidae</taxon>
        <taxon>Eurotiales</taxon>
        <taxon>Aspergillaceae</taxon>
        <taxon>Aspergillus</taxon>
        <taxon>Aspergillus subgen. Circumdati</taxon>
    </lineage>
</organism>
<reference evidence="4" key="1">
    <citation type="submission" date="2019-04" db="EMBL/GenBank/DDBJ databases">
        <title>Friends and foes A comparative genomics studyof 23 Aspergillus species from section Flavi.</title>
        <authorList>
            <consortium name="DOE Joint Genome Institute"/>
            <person name="Kjaerbolling I."/>
            <person name="Vesth T."/>
            <person name="Frisvad J.C."/>
            <person name="Nybo J.L."/>
            <person name="Theobald S."/>
            <person name="Kildgaard S."/>
            <person name="Isbrandt T."/>
            <person name="Kuo A."/>
            <person name="Sato A."/>
            <person name="Lyhne E.K."/>
            <person name="Kogle M.E."/>
            <person name="Wiebenga A."/>
            <person name="Kun R.S."/>
            <person name="Lubbers R.J."/>
            <person name="Makela M.R."/>
            <person name="Barry K."/>
            <person name="Chovatia M."/>
            <person name="Clum A."/>
            <person name="Daum C."/>
            <person name="Haridas S."/>
            <person name="He G."/>
            <person name="LaButti K."/>
            <person name="Lipzen A."/>
            <person name="Mondo S."/>
            <person name="Riley R."/>
            <person name="Salamov A."/>
            <person name="Simmons B.A."/>
            <person name="Magnuson J.K."/>
            <person name="Henrissat B."/>
            <person name="Mortensen U.H."/>
            <person name="Larsen T.O."/>
            <person name="Devries R.P."/>
            <person name="Grigoriev I.V."/>
            <person name="Machida M."/>
            <person name="Baker S.E."/>
            <person name="Andersen M.R."/>
        </authorList>
    </citation>
    <scope>NUCLEOTIDE SEQUENCE [LARGE SCALE GENOMIC DNA]</scope>
    <source>
        <strain evidence="4">CBS 553.77</strain>
    </source>
</reference>
<evidence type="ECO:0000256" key="1">
    <source>
        <dbReference type="SAM" id="MobiDB-lite"/>
    </source>
</evidence>
<protein>
    <submittedName>
        <fullName evidence="3">Uncharacterized protein</fullName>
    </submittedName>
</protein>
<dbReference type="AlphaFoldDB" id="A0A5N6YYR9"/>
<feature type="region of interest" description="Disordered" evidence="1">
    <location>
        <begin position="21"/>
        <end position="44"/>
    </location>
</feature>
<sequence>MAACLLCLSAKLFIRPISAKDKKEFSPRCQGASNSPNSSNQHELTEARVELPLCHQYTAAESSTDLALGH</sequence>
<keyword evidence="4" id="KW-1185">Reference proteome</keyword>
<keyword evidence="2" id="KW-0732">Signal</keyword>
<evidence type="ECO:0000313" key="4">
    <source>
        <dbReference type="Proteomes" id="UP000327118"/>
    </source>
</evidence>
<proteinExistence type="predicted"/>
<evidence type="ECO:0000256" key="2">
    <source>
        <dbReference type="SAM" id="SignalP"/>
    </source>
</evidence>
<feature type="chain" id="PRO_5025037605" evidence="2">
    <location>
        <begin position="20"/>
        <end position="70"/>
    </location>
</feature>
<name>A0A5N6YYR9_9EURO</name>
<evidence type="ECO:0000313" key="3">
    <source>
        <dbReference type="EMBL" id="KAE8350083.1"/>
    </source>
</evidence>
<feature type="compositionally biased region" description="Polar residues" evidence="1">
    <location>
        <begin position="31"/>
        <end position="42"/>
    </location>
</feature>
<dbReference type="EMBL" id="ML739249">
    <property type="protein sequence ID" value="KAE8350083.1"/>
    <property type="molecule type" value="Genomic_DNA"/>
</dbReference>
<dbReference type="Proteomes" id="UP000327118">
    <property type="component" value="Unassembled WGS sequence"/>
</dbReference>
<feature type="signal peptide" evidence="2">
    <location>
        <begin position="1"/>
        <end position="19"/>
    </location>
</feature>
<gene>
    <name evidence="3" type="ORF">BDV28DRAFT_151266</name>
</gene>